<accession>A0A0A8Z4G8</accession>
<proteinExistence type="predicted"/>
<dbReference type="EMBL" id="GBRH01265312">
    <property type="protein sequence ID" value="JAD32583.1"/>
    <property type="molecule type" value="Transcribed_RNA"/>
</dbReference>
<reference evidence="1" key="1">
    <citation type="submission" date="2014-09" db="EMBL/GenBank/DDBJ databases">
        <authorList>
            <person name="Magalhaes I.L.F."/>
            <person name="Oliveira U."/>
            <person name="Santos F.R."/>
            <person name="Vidigal T.H.D.A."/>
            <person name="Brescovit A.D."/>
            <person name="Santos A.J."/>
        </authorList>
    </citation>
    <scope>NUCLEOTIDE SEQUENCE</scope>
    <source>
        <tissue evidence="1">Shoot tissue taken approximately 20 cm above the soil surface</tissue>
    </source>
</reference>
<evidence type="ECO:0000313" key="1">
    <source>
        <dbReference type="EMBL" id="JAD32583.1"/>
    </source>
</evidence>
<organism evidence="1">
    <name type="scientific">Arundo donax</name>
    <name type="common">Giant reed</name>
    <name type="synonym">Donax arundinaceus</name>
    <dbReference type="NCBI Taxonomy" id="35708"/>
    <lineage>
        <taxon>Eukaryota</taxon>
        <taxon>Viridiplantae</taxon>
        <taxon>Streptophyta</taxon>
        <taxon>Embryophyta</taxon>
        <taxon>Tracheophyta</taxon>
        <taxon>Spermatophyta</taxon>
        <taxon>Magnoliopsida</taxon>
        <taxon>Liliopsida</taxon>
        <taxon>Poales</taxon>
        <taxon>Poaceae</taxon>
        <taxon>PACMAD clade</taxon>
        <taxon>Arundinoideae</taxon>
        <taxon>Arundineae</taxon>
        <taxon>Arundo</taxon>
    </lineage>
</organism>
<protein>
    <submittedName>
        <fullName evidence="1">Uncharacterized protein</fullName>
    </submittedName>
</protein>
<name>A0A0A8Z4G8_ARUDO</name>
<sequence>MGTVHLKLLQFHRSVCSSLSV</sequence>
<dbReference type="AlphaFoldDB" id="A0A0A8Z4G8"/>
<reference evidence="1" key="2">
    <citation type="journal article" date="2015" name="Data Brief">
        <title>Shoot transcriptome of the giant reed, Arundo donax.</title>
        <authorList>
            <person name="Barrero R.A."/>
            <person name="Guerrero F.D."/>
            <person name="Moolhuijzen P."/>
            <person name="Goolsby J.A."/>
            <person name="Tidwell J."/>
            <person name="Bellgard S.E."/>
            <person name="Bellgard M.I."/>
        </authorList>
    </citation>
    <scope>NUCLEOTIDE SEQUENCE</scope>
    <source>
        <tissue evidence="1">Shoot tissue taken approximately 20 cm above the soil surface</tissue>
    </source>
</reference>